<dbReference type="Proteomes" id="UP000054404">
    <property type="component" value="Unassembled WGS sequence"/>
</dbReference>
<dbReference type="SUPFAM" id="SSF55846">
    <property type="entry name" value="N-acetylmuramoyl-L-alanine amidase-like"/>
    <property type="match status" value="1"/>
</dbReference>
<accession>A0A0W1KKI0</accession>
<dbReference type="InterPro" id="IPR028994">
    <property type="entry name" value="Integrin_alpha_N"/>
</dbReference>
<protein>
    <submittedName>
        <fullName evidence="6">N-acetylmuramoyl-L-alanine amidase</fullName>
    </submittedName>
</protein>
<evidence type="ECO:0000313" key="7">
    <source>
        <dbReference type="Proteomes" id="UP000054404"/>
    </source>
</evidence>
<dbReference type="InterPro" id="IPR006619">
    <property type="entry name" value="PGRP_domain_met/bac"/>
</dbReference>
<dbReference type="RefSeq" id="WP_062613627.1">
    <property type="nucleotide sequence ID" value="NZ_LNIZ01000004.1"/>
</dbReference>
<dbReference type="InterPro" id="IPR015510">
    <property type="entry name" value="PGRP"/>
</dbReference>
<dbReference type="AlphaFoldDB" id="A0A0W1KKI0"/>
<dbReference type="InterPro" id="IPR002502">
    <property type="entry name" value="Amidase_domain"/>
</dbReference>
<reference evidence="6 7" key="1">
    <citation type="submission" date="2015-11" db="EMBL/GenBank/DDBJ databases">
        <title>Draft Genome Sequence of the Type Strain Trueperella bernardiae LCDC 89-0504T, Isolated from Blood Culture.</title>
        <authorList>
            <person name="Bernier A.-M."/>
            <person name="Bernard K."/>
        </authorList>
    </citation>
    <scope>NUCLEOTIDE SEQUENCE [LARGE SCALE GENOMIC DNA]</scope>
    <source>
        <strain evidence="6 7">LCDC 89-0504</strain>
    </source>
</reference>
<proteinExistence type="inferred from homology"/>
<dbReference type="GO" id="GO:0008745">
    <property type="term" value="F:N-acetylmuramoyl-L-alanine amidase activity"/>
    <property type="evidence" value="ECO:0007669"/>
    <property type="project" value="InterPro"/>
</dbReference>
<feature type="compositionally biased region" description="Acidic residues" evidence="2">
    <location>
        <begin position="93"/>
        <end position="102"/>
    </location>
</feature>
<evidence type="ECO:0000256" key="1">
    <source>
        <dbReference type="ARBA" id="ARBA00007553"/>
    </source>
</evidence>
<keyword evidence="3" id="KW-0732">Signal</keyword>
<organism evidence="6 7">
    <name type="scientific">Trueperella bernardiae</name>
    <dbReference type="NCBI Taxonomy" id="59561"/>
    <lineage>
        <taxon>Bacteria</taxon>
        <taxon>Bacillati</taxon>
        <taxon>Actinomycetota</taxon>
        <taxon>Actinomycetes</taxon>
        <taxon>Actinomycetales</taxon>
        <taxon>Actinomycetaceae</taxon>
        <taxon>Trueperella</taxon>
    </lineage>
</organism>
<dbReference type="STRING" id="59561.AQZ59_01068"/>
<dbReference type="PANTHER" id="PTHR11022">
    <property type="entry name" value="PEPTIDOGLYCAN RECOGNITION PROTEIN"/>
    <property type="match status" value="1"/>
</dbReference>
<feature type="region of interest" description="Disordered" evidence="2">
    <location>
        <begin position="39"/>
        <end position="103"/>
    </location>
</feature>
<feature type="chain" id="PRO_5006924279" evidence="3">
    <location>
        <begin position="27"/>
        <end position="731"/>
    </location>
</feature>
<feature type="compositionally biased region" description="Low complexity" evidence="2">
    <location>
        <begin position="60"/>
        <end position="69"/>
    </location>
</feature>
<dbReference type="Pfam" id="PF01510">
    <property type="entry name" value="Amidase_2"/>
    <property type="match status" value="1"/>
</dbReference>
<feature type="domain" description="Peptidoglycan recognition protein family" evidence="5">
    <location>
        <begin position="276"/>
        <end position="427"/>
    </location>
</feature>
<feature type="compositionally biased region" description="Acidic residues" evidence="2">
    <location>
        <begin position="211"/>
        <end position="228"/>
    </location>
</feature>
<dbReference type="SMART" id="SM00644">
    <property type="entry name" value="Ami_2"/>
    <property type="match status" value="1"/>
</dbReference>
<name>A0A0W1KKI0_9ACTO</name>
<evidence type="ECO:0000256" key="2">
    <source>
        <dbReference type="SAM" id="MobiDB-lite"/>
    </source>
</evidence>
<feature type="signal peptide" evidence="3">
    <location>
        <begin position="1"/>
        <end position="26"/>
    </location>
</feature>
<gene>
    <name evidence="6" type="ORF">AQZ59_01068</name>
</gene>
<comment type="caution">
    <text evidence="6">The sequence shown here is derived from an EMBL/GenBank/DDBJ whole genome shotgun (WGS) entry which is preliminary data.</text>
</comment>
<dbReference type="CDD" id="cd06583">
    <property type="entry name" value="PGRP"/>
    <property type="match status" value="1"/>
</dbReference>
<dbReference type="PANTHER" id="PTHR11022:SF41">
    <property type="entry name" value="PEPTIDOGLYCAN-RECOGNITION PROTEIN LC-RELATED"/>
    <property type="match status" value="1"/>
</dbReference>
<dbReference type="SUPFAM" id="SSF69318">
    <property type="entry name" value="Integrin alpha N-terminal domain"/>
    <property type="match status" value="1"/>
</dbReference>
<dbReference type="InterPro" id="IPR036505">
    <property type="entry name" value="Amidase/PGRP_sf"/>
</dbReference>
<dbReference type="GO" id="GO:0008270">
    <property type="term" value="F:zinc ion binding"/>
    <property type="evidence" value="ECO:0007669"/>
    <property type="project" value="InterPro"/>
</dbReference>
<comment type="similarity">
    <text evidence="1">Belongs to the N-acetylmuramoyl-L-alanine amidase 2 family.</text>
</comment>
<feature type="domain" description="N-acetylmuramoyl-L-alanine amidase" evidence="4">
    <location>
        <begin position="286"/>
        <end position="448"/>
    </location>
</feature>
<dbReference type="PATRIC" id="fig|59561.3.peg.1058"/>
<dbReference type="OrthoDB" id="514320at2"/>
<evidence type="ECO:0000259" key="4">
    <source>
        <dbReference type="SMART" id="SM00644"/>
    </source>
</evidence>
<evidence type="ECO:0000259" key="5">
    <source>
        <dbReference type="SMART" id="SM00701"/>
    </source>
</evidence>
<feature type="region of interest" description="Disordered" evidence="2">
    <location>
        <begin position="197"/>
        <end position="235"/>
    </location>
</feature>
<evidence type="ECO:0000256" key="3">
    <source>
        <dbReference type="SAM" id="SignalP"/>
    </source>
</evidence>
<dbReference type="EMBL" id="LNIZ01000004">
    <property type="protein sequence ID" value="KTF04092.1"/>
    <property type="molecule type" value="Genomic_DNA"/>
</dbReference>
<dbReference type="GO" id="GO:0009253">
    <property type="term" value="P:peptidoglycan catabolic process"/>
    <property type="evidence" value="ECO:0007669"/>
    <property type="project" value="InterPro"/>
</dbReference>
<evidence type="ECO:0000313" key="6">
    <source>
        <dbReference type="EMBL" id="KTF04092.1"/>
    </source>
</evidence>
<sequence>MKTTLSLALSALLVAPLAATLPAAPADGEPSAYVVDLLAAPALEEPTTPEPDSAPDLTDETTAPATSEEAAPDDGAGEDAVGKPAEAPKTDAPELDAPEQDDATAAPAALAPGELEFDLVTEPMETNDFLVAGVTWEGASPEAVEIRTLTNGEWGEWYALDIEDEGEGTPGTEPYMAAGSSGIQVRVAGANRTTSLSLSLNTGEGTGGTEEPADVSEPEVTPEPETDLEPATNVDSHTGAAFMPALLRTDSTFTNAAATAFGNPARAPQKVGIAAPKVISREEWGAKKTSWPPETVKLTGAIIHHTAGNNVYTEAQGPAIVKAIWNYHAFGREWGDIGYNFLIDKYGNIYEGRTGSLASAAGQMVIGAHAAPANTGSVGISVMGNYTSIDPTQVSLDSVATVLAWQFGRAGLDPFGTFIYTDHSGVKRSINAISGHLDVAATACPARIYPKLGQIRAAVAKLISDKQAAPGTPNTPSYVDVPATAAYSYSAQSGHGWPATDVWGLGDANDDALADLLLRTADGRLLFYAGRGEDQFMPGHQIGHGWQNMASLVTGIDFDGDGINDILGIHADKRLYFYPGNGTGGVNPGRQIGHGWAFTHVFGVAQGPGGKPALVGLKVGGDLYIYATNGAGSFTKTSHPAGNYAHLKGATFVGDWSGSGYSDAIAIGADNNLYYYADITEGGYGKRARIGSRWNAMAQLELGYSEGNLHRFYAITKGGLLYTYGYESNPR</sequence>
<dbReference type="SMART" id="SM00701">
    <property type="entry name" value="PGRP"/>
    <property type="match status" value="1"/>
</dbReference>
<dbReference type="Gene3D" id="3.40.80.10">
    <property type="entry name" value="Peptidoglycan recognition protein-like"/>
    <property type="match status" value="1"/>
</dbReference>
<keyword evidence="7" id="KW-1185">Reference proteome</keyword>